<dbReference type="PANTHER" id="PTHR33223:SF10">
    <property type="entry name" value="AMINOTRANSFERASE-LIKE PLANT MOBILE DOMAIN-CONTAINING PROTEIN"/>
    <property type="match status" value="1"/>
</dbReference>
<gene>
    <name evidence="2" type="ORF">CR513_05437</name>
</gene>
<comment type="caution">
    <text evidence="2">The sequence shown here is derived from an EMBL/GenBank/DDBJ whole genome shotgun (WGS) entry which is preliminary data.</text>
</comment>
<dbReference type="InterPro" id="IPR005162">
    <property type="entry name" value="Retrotrans_gag_dom"/>
</dbReference>
<sequence>MSVFQHLLFCVRPSDMGGKKLRDRKVESDRRERGACISMSGRTREARLPLCSITSFAGLAAAFESRFAANKTKHLEVVDLFDIKQTKTETLMQYLIRFNEAMVQVHDIGQNFFVKAFQKGLRVDPFNDSLALSRDENHVEVKEDKKDHLLVEKAMSAVGRKITHKP</sequence>
<evidence type="ECO:0000313" key="3">
    <source>
        <dbReference type="Proteomes" id="UP000257109"/>
    </source>
</evidence>
<keyword evidence="3" id="KW-1185">Reference proteome</keyword>
<dbReference type="Proteomes" id="UP000257109">
    <property type="component" value="Unassembled WGS sequence"/>
</dbReference>
<accession>A0A371I511</accession>
<dbReference type="AlphaFoldDB" id="A0A371I511"/>
<proteinExistence type="predicted"/>
<organism evidence="2 3">
    <name type="scientific">Mucuna pruriens</name>
    <name type="common">Velvet bean</name>
    <name type="synonym">Dolichos pruriens</name>
    <dbReference type="NCBI Taxonomy" id="157652"/>
    <lineage>
        <taxon>Eukaryota</taxon>
        <taxon>Viridiplantae</taxon>
        <taxon>Streptophyta</taxon>
        <taxon>Embryophyta</taxon>
        <taxon>Tracheophyta</taxon>
        <taxon>Spermatophyta</taxon>
        <taxon>Magnoliopsida</taxon>
        <taxon>eudicotyledons</taxon>
        <taxon>Gunneridae</taxon>
        <taxon>Pentapetalae</taxon>
        <taxon>rosids</taxon>
        <taxon>fabids</taxon>
        <taxon>Fabales</taxon>
        <taxon>Fabaceae</taxon>
        <taxon>Papilionoideae</taxon>
        <taxon>50 kb inversion clade</taxon>
        <taxon>NPAAA clade</taxon>
        <taxon>indigoferoid/millettioid clade</taxon>
        <taxon>Phaseoleae</taxon>
        <taxon>Mucuna</taxon>
    </lineage>
</organism>
<dbReference type="Pfam" id="PF03732">
    <property type="entry name" value="Retrotrans_gag"/>
    <property type="match status" value="1"/>
</dbReference>
<dbReference type="PANTHER" id="PTHR33223">
    <property type="entry name" value="CCHC-TYPE DOMAIN-CONTAINING PROTEIN"/>
    <property type="match status" value="1"/>
</dbReference>
<name>A0A371I511_MUCPR</name>
<dbReference type="EMBL" id="QJKJ01000909">
    <property type="protein sequence ID" value="RDY10106.1"/>
    <property type="molecule type" value="Genomic_DNA"/>
</dbReference>
<evidence type="ECO:0000259" key="1">
    <source>
        <dbReference type="Pfam" id="PF03732"/>
    </source>
</evidence>
<reference evidence="2" key="1">
    <citation type="submission" date="2018-05" db="EMBL/GenBank/DDBJ databases">
        <title>Draft genome of Mucuna pruriens seed.</title>
        <authorList>
            <person name="Nnadi N.E."/>
            <person name="Vos R."/>
            <person name="Hasami M.H."/>
            <person name="Devisetty U.K."/>
            <person name="Aguiy J.C."/>
        </authorList>
    </citation>
    <scope>NUCLEOTIDE SEQUENCE [LARGE SCALE GENOMIC DNA]</scope>
    <source>
        <strain evidence="2">JCA_2017</strain>
    </source>
</reference>
<evidence type="ECO:0000313" key="2">
    <source>
        <dbReference type="EMBL" id="RDY10106.1"/>
    </source>
</evidence>
<dbReference type="OrthoDB" id="1425436at2759"/>
<protein>
    <recommendedName>
        <fullName evidence="1">Retrotransposon gag domain-containing protein</fullName>
    </recommendedName>
</protein>
<feature type="non-terminal residue" evidence="2">
    <location>
        <position position="1"/>
    </location>
</feature>
<feature type="domain" description="Retrotransposon gag" evidence="1">
    <location>
        <begin position="52"/>
        <end position="122"/>
    </location>
</feature>